<feature type="region of interest" description="Disordered" evidence="1">
    <location>
        <begin position="55"/>
        <end position="119"/>
    </location>
</feature>
<keyword evidence="3" id="KW-1185">Reference proteome</keyword>
<evidence type="ECO:0000256" key="1">
    <source>
        <dbReference type="SAM" id="MobiDB-lite"/>
    </source>
</evidence>
<protein>
    <submittedName>
        <fullName evidence="2">Uncharacterized protein</fullName>
    </submittedName>
</protein>
<organism evidence="2 3">
    <name type="scientific">Caerostris extrusa</name>
    <name type="common">Bark spider</name>
    <name type="synonym">Caerostris bankana</name>
    <dbReference type="NCBI Taxonomy" id="172846"/>
    <lineage>
        <taxon>Eukaryota</taxon>
        <taxon>Metazoa</taxon>
        <taxon>Ecdysozoa</taxon>
        <taxon>Arthropoda</taxon>
        <taxon>Chelicerata</taxon>
        <taxon>Arachnida</taxon>
        <taxon>Araneae</taxon>
        <taxon>Araneomorphae</taxon>
        <taxon>Entelegynae</taxon>
        <taxon>Araneoidea</taxon>
        <taxon>Araneidae</taxon>
        <taxon>Caerostris</taxon>
    </lineage>
</organism>
<feature type="compositionally biased region" description="Polar residues" evidence="1">
    <location>
        <begin position="76"/>
        <end position="88"/>
    </location>
</feature>
<evidence type="ECO:0000313" key="2">
    <source>
        <dbReference type="EMBL" id="GIY26294.1"/>
    </source>
</evidence>
<feature type="compositionally biased region" description="Polar residues" evidence="1">
    <location>
        <begin position="110"/>
        <end position="119"/>
    </location>
</feature>
<proteinExistence type="predicted"/>
<gene>
    <name evidence="2" type="ORF">CEXT_700471</name>
</gene>
<comment type="caution">
    <text evidence="2">The sequence shown here is derived from an EMBL/GenBank/DDBJ whole genome shotgun (WGS) entry which is preliminary data.</text>
</comment>
<feature type="compositionally biased region" description="Basic and acidic residues" evidence="1">
    <location>
        <begin position="58"/>
        <end position="68"/>
    </location>
</feature>
<dbReference type="AlphaFoldDB" id="A0AAV4RYW5"/>
<dbReference type="EMBL" id="BPLR01008665">
    <property type="protein sequence ID" value="GIY26294.1"/>
    <property type="molecule type" value="Genomic_DNA"/>
</dbReference>
<evidence type="ECO:0000313" key="3">
    <source>
        <dbReference type="Proteomes" id="UP001054945"/>
    </source>
</evidence>
<dbReference type="Proteomes" id="UP001054945">
    <property type="component" value="Unassembled WGS sequence"/>
</dbReference>
<reference evidence="2 3" key="1">
    <citation type="submission" date="2021-06" db="EMBL/GenBank/DDBJ databases">
        <title>Caerostris extrusa draft genome.</title>
        <authorList>
            <person name="Kono N."/>
            <person name="Arakawa K."/>
        </authorList>
    </citation>
    <scope>NUCLEOTIDE SEQUENCE [LARGE SCALE GENOMIC DNA]</scope>
</reference>
<name>A0AAV4RYW5_CAEEX</name>
<accession>A0AAV4RYW5</accession>
<sequence>MGPWAFDEVSGISKSAFNTKMRFSPLGIMMVIPGDKTHALSAVFSVNKHASPPYYRHNAQEIGKESTKKNPPNPFPSSYSTASHSTFIQLRRGSYGSPNRLKRFKEDQIDSSVGGNLLR</sequence>